<organism evidence="1 2">
    <name type="scientific">Aristolochia fimbriata</name>
    <name type="common">White veined hardy Dutchman's pipe vine</name>
    <dbReference type="NCBI Taxonomy" id="158543"/>
    <lineage>
        <taxon>Eukaryota</taxon>
        <taxon>Viridiplantae</taxon>
        <taxon>Streptophyta</taxon>
        <taxon>Embryophyta</taxon>
        <taxon>Tracheophyta</taxon>
        <taxon>Spermatophyta</taxon>
        <taxon>Magnoliopsida</taxon>
        <taxon>Magnoliidae</taxon>
        <taxon>Piperales</taxon>
        <taxon>Aristolochiaceae</taxon>
        <taxon>Aristolochia</taxon>
    </lineage>
</organism>
<evidence type="ECO:0000313" key="1">
    <source>
        <dbReference type="EMBL" id="KAG9453157.1"/>
    </source>
</evidence>
<comment type="caution">
    <text evidence="1">The sequence shown here is derived from an EMBL/GenBank/DDBJ whole genome shotgun (WGS) entry which is preliminary data.</text>
</comment>
<sequence length="64" mass="7290">MGEIEIAAVGGGEIVAVVEERSQQWWERDRRDGVCGGRGALGETRGRDRRRNNFMKLKIIFMIL</sequence>
<accession>A0AAV7EWE6</accession>
<dbReference type="AlphaFoldDB" id="A0AAV7EWE6"/>
<dbReference type="EMBL" id="JAINDJ010000003">
    <property type="protein sequence ID" value="KAG9453157.1"/>
    <property type="molecule type" value="Genomic_DNA"/>
</dbReference>
<evidence type="ECO:0000313" key="2">
    <source>
        <dbReference type="Proteomes" id="UP000825729"/>
    </source>
</evidence>
<keyword evidence="2" id="KW-1185">Reference proteome</keyword>
<reference evidence="1 2" key="1">
    <citation type="submission" date="2021-07" db="EMBL/GenBank/DDBJ databases">
        <title>The Aristolochia fimbriata genome: insights into angiosperm evolution, floral development and chemical biosynthesis.</title>
        <authorList>
            <person name="Jiao Y."/>
        </authorList>
    </citation>
    <scope>NUCLEOTIDE SEQUENCE [LARGE SCALE GENOMIC DNA]</scope>
    <source>
        <strain evidence="1">IBCAS-2021</strain>
        <tissue evidence="1">Leaf</tissue>
    </source>
</reference>
<dbReference type="Proteomes" id="UP000825729">
    <property type="component" value="Unassembled WGS sequence"/>
</dbReference>
<protein>
    <submittedName>
        <fullName evidence="1">Uncharacterized protein</fullName>
    </submittedName>
</protein>
<name>A0AAV7EWE6_ARIFI</name>
<proteinExistence type="predicted"/>
<gene>
    <name evidence="1" type="ORF">H6P81_006061</name>
</gene>